<dbReference type="Pfam" id="PF00271">
    <property type="entry name" value="Helicase_C"/>
    <property type="match status" value="1"/>
</dbReference>
<dbReference type="Proteomes" id="UP000050342">
    <property type="component" value="Unassembled WGS sequence"/>
</dbReference>
<accession>A0A0Q0XCS6</accession>
<gene>
    <name evidence="2" type="ORF">AQS70_18695</name>
</gene>
<dbReference type="EMBL" id="LLWH01000009">
    <property type="protein sequence ID" value="KQB55393.1"/>
    <property type="molecule type" value="Genomic_DNA"/>
</dbReference>
<organism evidence="2 3">
    <name type="scientific">Pseudomonas endophytica</name>
    <dbReference type="NCBI Taxonomy" id="1563157"/>
    <lineage>
        <taxon>Bacteria</taxon>
        <taxon>Pseudomonadati</taxon>
        <taxon>Pseudomonadota</taxon>
        <taxon>Gammaproteobacteria</taxon>
        <taxon>Pseudomonadales</taxon>
        <taxon>Pseudomonadaceae</taxon>
        <taxon>Pseudomonas</taxon>
    </lineage>
</organism>
<evidence type="ECO:0000313" key="2">
    <source>
        <dbReference type="EMBL" id="KQB55393.1"/>
    </source>
</evidence>
<reference evidence="2 3" key="1">
    <citation type="submission" date="2015-10" db="EMBL/GenBank/DDBJ databases">
        <title>Pseudomonas helleri sp. nov. and Pseudomonas weihenstephanensis sp. nov., isolated from raw cows milk.</title>
        <authorList>
            <person name="Von Neubeck M."/>
            <person name="Huptas C."/>
            <person name="Wenning M."/>
            <person name="Scherer S."/>
        </authorList>
    </citation>
    <scope>NUCLEOTIDE SEQUENCE [LARGE SCALE GENOMIC DNA]</scope>
    <source>
        <strain evidence="2 3">BSTT44</strain>
    </source>
</reference>
<feature type="domain" description="Helicase ATP-binding" evidence="1">
    <location>
        <begin position="18"/>
        <end position="329"/>
    </location>
</feature>
<dbReference type="InterPro" id="IPR027417">
    <property type="entry name" value="P-loop_NTPase"/>
</dbReference>
<protein>
    <recommendedName>
        <fullName evidence="1">Helicase ATP-binding domain-containing protein</fullName>
    </recommendedName>
</protein>
<dbReference type="STRING" id="1563157.AQS70_18695"/>
<proteinExistence type="predicted"/>
<name>A0A0Q0XCS6_9PSED</name>
<dbReference type="SUPFAM" id="SSF52540">
    <property type="entry name" value="P-loop containing nucleoside triphosphate hydrolases"/>
    <property type="match status" value="2"/>
</dbReference>
<comment type="caution">
    <text evidence="2">The sequence shown here is derived from an EMBL/GenBank/DDBJ whole genome shotgun (WGS) entry which is preliminary data.</text>
</comment>
<sequence length="1055" mass="120615">MTRFVSDRDNVDLALQMTWSRLKDFQRATVERIAEQFKDPQHSRRVLVADEVGLGKTVVAKGLIVSMLRDWHRREPLRVTYICSNLSLAAENLAKLAVFPAGSGWIRQPSYARLAQVAVCQPEQHGALLEICTLTPATSFSLTQGTGNRQERGIILAALLQHPQLRGFRHSLTALFQDRVQCADSWQAERDQIEQQGLVKEIVASFHAAIIFVSNDATPSLLERLRSTAGLRAERHRGVKRELMRDLRVTFARCCATHLRADLFILDEFQRFESLLDLQENEQSLIAREIFSRERESNVLMLSATPFKAMSTVDDDENDDGHLEKLNQILAFLNLSPLDAYEPARKKLQAALLCLRRDCIDGEALDDAPRREVERLLRPLICRTERSQIARDVDSLVDGIPPQDLPQLRADDIRTYIELDRLALVLEADSSLRVSSQIMSFFKSAAWPLSFSTGYKVQEVLQRRFERSPALFKQLTANKNLWLSRERIRKFTLDVAREAPNPQVRWLASHLFGDGRKAGPEMLLWLPPSWPHYRLRGFFAGHEQLSKTLLFSSWTMVPRMVGGLMSYEAERRVQQHLTDKSEYFNKRRAGVSEDDQNRHLQQRRAVIKLDSGDVANWSLIYPARCLTDIPIARTSVPLESRLDELIRHFTRSLASLRVCNQGAQNSHYWYLFAPMLLDQAHEGWTATWFEAMLDVGNLSDGARLRVREISRRFNQLDELGAMPEDLPQYLARLAVGSPAVSAYRVLRQLYPGPCLIGAASRVALGFVSLFNSVTGGAIARRLDPLHPWRGIVRYCADGGIQAMLEEYCYLLAPDKLLDDVVTTLESVLRTTPSNVKVWKVDREKDDTHLRCHYAVQLGAQKTTDEAGQTRIINIRESFNSPFRPFVLASTSIGQEGLDFHWYCSEVVHWNLPNNPIDLEQREGRVNRYQSLVVRRRVVQAVAEYDSAPENWKALFTSVESPTWGTDLVPYWHYPEGDAKIRRLIPRLAFSEEARRYPNMQKVLSLYRLAFGQPGQSELLEHLKSLNLGDEALEHIKSQLLIRLAPVLYRRERSRT</sequence>
<evidence type="ECO:0000313" key="3">
    <source>
        <dbReference type="Proteomes" id="UP000050342"/>
    </source>
</evidence>
<dbReference type="Gene3D" id="3.40.50.300">
    <property type="entry name" value="P-loop containing nucleotide triphosphate hydrolases"/>
    <property type="match status" value="2"/>
</dbReference>
<dbReference type="InterPro" id="IPR001650">
    <property type="entry name" value="Helicase_C-like"/>
</dbReference>
<evidence type="ECO:0000259" key="1">
    <source>
        <dbReference type="SMART" id="SM00487"/>
    </source>
</evidence>
<dbReference type="InterPro" id="IPR014001">
    <property type="entry name" value="Helicase_ATP-bd"/>
</dbReference>
<keyword evidence="3" id="KW-1185">Reference proteome</keyword>
<dbReference type="SMART" id="SM00487">
    <property type="entry name" value="DEXDc"/>
    <property type="match status" value="1"/>
</dbReference>
<dbReference type="AlphaFoldDB" id="A0A0Q0XCS6"/>